<evidence type="ECO:0000256" key="5">
    <source>
        <dbReference type="ARBA" id="ARBA00023136"/>
    </source>
</evidence>
<keyword evidence="2" id="KW-1003">Cell membrane</keyword>
<evidence type="ECO:0000313" key="9">
    <source>
        <dbReference type="Proteomes" id="UP000619761"/>
    </source>
</evidence>
<feature type="transmembrane region" description="Helical" evidence="6">
    <location>
        <begin position="53"/>
        <end position="76"/>
    </location>
</feature>
<dbReference type="RefSeq" id="WP_189417974.1">
    <property type="nucleotide sequence ID" value="NZ_BMYZ01000001.1"/>
</dbReference>
<protein>
    <submittedName>
        <fullName evidence="8">RDD family protein</fullName>
    </submittedName>
</protein>
<sequence>MQCLKCGAQNANNASYCSACGNAFAFSEVAAAQVVYKNHAGFWKRFGAFVIDWMILSILNGICIGFFALSFGAAIFSGSIGAIPFGLSMAFGFIAMSFALNWLYYTLLESSAKQATLGKMALGIVVTDDQGRRISLARANGRYWSKILSGLFLCLGYIMAAFTAKKQALHDLIASTLVIDE</sequence>
<evidence type="ECO:0000256" key="3">
    <source>
        <dbReference type="ARBA" id="ARBA00022692"/>
    </source>
</evidence>
<keyword evidence="3 6" id="KW-0812">Transmembrane</keyword>
<dbReference type="Proteomes" id="UP000619761">
    <property type="component" value="Unassembled WGS sequence"/>
</dbReference>
<dbReference type="Pfam" id="PF06271">
    <property type="entry name" value="RDD"/>
    <property type="match status" value="1"/>
</dbReference>
<dbReference type="PANTHER" id="PTHR36115">
    <property type="entry name" value="PROLINE-RICH ANTIGEN HOMOLOG-RELATED"/>
    <property type="match status" value="1"/>
</dbReference>
<keyword evidence="9" id="KW-1185">Reference proteome</keyword>
<feature type="domain" description="RDD" evidence="7">
    <location>
        <begin position="40"/>
        <end position="174"/>
    </location>
</feature>
<evidence type="ECO:0000259" key="7">
    <source>
        <dbReference type="Pfam" id="PF06271"/>
    </source>
</evidence>
<feature type="transmembrane region" description="Helical" evidence="6">
    <location>
        <begin position="143"/>
        <end position="162"/>
    </location>
</feature>
<name>A0ABQ3B121_9GAMM</name>
<evidence type="ECO:0000313" key="8">
    <source>
        <dbReference type="EMBL" id="GGY74468.1"/>
    </source>
</evidence>
<keyword evidence="5 6" id="KW-0472">Membrane</keyword>
<comment type="caution">
    <text evidence="8">The sequence shown here is derived from an EMBL/GenBank/DDBJ whole genome shotgun (WGS) entry which is preliminary data.</text>
</comment>
<evidence type="ECO:0000256" key="2">
    <source>
        <dbReference type="ARBA" id="ARBA00022475"/>
    </source>
</evidence>
<gene>
    <name evidence="8" type="ORF">GCM10011613_19870</name>
</gene>
<evidence type="ECO:0000256" key="4">
    <source>
        <dbReference type="ARBA" id="ARBA00022989"/>
    </source>
</evidence>
<reference evidence="9" key="1">
    <citation type="journal article" date="2019" name="Int. J. Syst. Evol. Microbiol.">
        <title>The Global Catalogue of Microorganisms (GCM) 10K type strain sequencing project: providing services to taxonomists for standard genome sequencing and annotation.</title>
        <authorList>
            <consortium name="The Broad Institute Genomics Platform"/>
            <consortium name="The Broad Institute Genome Sequencing Center for Infectious Disease"/>
            <person name="Wu L."/>
            <person name="Ma J."/>
        </authorList>
    </citation>
    <scope>NUCLEOTIDE SEQUENCE [LARGE SCALE GENOMIC DNA]</scope>
    <source>
        <strain evidence="9">KCTC 32239</strain>
    </source>
</reference>
<organism evidence="8 9">
    <name type="scientific">Cellvibrio zantedeschiae</name>
    <dbReference type="NCBI Taxonomy" id="1237077"/>
    <lineage>
        <taxon>Bacteria</taxon>
        <taxon>Pseudomonadati</taxon>
        <taxon>Pseudomonadota</taxon>
        <taxon>Gammaproteobacteria</taxon>
        <taxon>Cellvibrionales</taxon>
        <taxon>Cellvibrionaceae</taxon>
        <taxon>Cellvibrio</taxon>
    </lineage>
</organism>
<dbReference type="PANTHER" id="PTHR36115:SF9">
    <property type="entry name" value="LMO1584 PROTEIN"/>
    <property type="match status" value="1"/>
</dbReference>
<proteinExistence type="predicted"/>
<keyword evidence="4 6" id="KW-1133">Transmembrane helix</keyword>
<dbReference type="InterPro" id="IPR010432">
    <property type="entry name" value="RDD"/>
</dbReference>
<evidence type="ECO:0000256" key="6">
    <source>
        <dbReference type="SAM" id="Phobius"/>
    </source>
</evidence>
<accession>A0ABQ3B121</accession>
<comment type="subcellular location">
    <subcellularLocation>
        <location evidence="1">Cell membrane</location>
        <topology evidence="1">Multi-pass membrane protein</topology>
    </subcellularLocation>
</comment>
<dbReference type="InterPro" id="IPR051791">
    <property type="entry name" value="Pra-immunoreactive"/>
</dbReference>
<evidence type="ECO:0000256" key="1">
    <source>
        <dbReference type="ARBA" id="ARBA00004651"/>
    </source>
</evidence>
<feature type="transmembrane region" description="Helical" evidence="6">
    <location>
        <begin position="82"/>
        <end position="104"/>
    </location>
</feature>
<dbReference type="EMBL" id="BMYZ01000001">
    <property type="protein sequence ID" value="GGY74468.1"/>
    <property type="molecule type" value="Genomic_DNA"/>
</dbReference>